<organism evidence="1 2">
    <name type="scientific">Cyclospora cayetanensis</name>
    <dbReference type="NCBI Taxonomy" id="88456"/>
    <lineage>
        <taxon>Eukaryota</taxon>
        <taxon>Sar</taxon>
        <taxon>Alveolata</taxon>
        <taxon>Apicomplexa</taxon>
        <taxon>Conoidasida</taxon>
        <taxon>Coccidia</taxon>
        <taxon>Eucoccidiorida</taxon>
        <taxon>Eimeriorina</taxon>
        <taxon>Eimeriidae</taxon>
        <taxon>Cyclospora</taxon>
    </lineage>
</organism>
<dbReference type="VEuPathDB" id="ToxoDB:cyc_00916"/>
<evidence type="ECO:0000313" key="1">
    <source>
        <dbReference type="EMBL" id="OEH78505.1"/>
    </source>
</evidence>
<keyword evidence="2" id="KW-1185">Reference proteome</keyword>
<evidence type="ECO:0000313" key="2">
    <source>
        <dbReference type="Proteomes" id="UP000095192"/>
    </source>
</evidence>
<proteinExistence type="predicted"/>
<sequence length="148" mass="15943">MQTSAAPVTHPVWPPFGSLQTKGCEDGLSSVSQRRHYSRAGGMRHPRARRASTDPDVLNRKGVWALERRTYRRGLLQLLLQHKTRAAAFAAIASALPHCSKVPPLLPATAAFVLAASSALYKLLLDGLEVSAPSLLFPSAPFLPPSPV</sequence>
<reference evidence="1 2" key="1">
    <citation type="journal article" date="2016" name="BMC Genomics">
        <title>Comparative genomics reveals Cyclospora cayetanensis possesses coccidia-like metabolism and invasion components but unique surface antigens.</title>
        <authorList>
            <person name="Liu S."/>
            <person name="Wang L."/>
            <person name="Zheng H."/>
            <person name="Xu Z."/>
            <person name="Roellig D.M."/>
            <person name="Li N."/>
            <person name="Frace M.A."/>
            <person name="Tang K."/>
            <person name="Arrowood M.J."/>
            <person name="Moss D.M."/>
            <person name="Zhang L."/>
            <person name="Feng Y."/>
            <person name="Xiao L."/>
        </authorList>
    </citation>
    <scope>NUCLEOTIDE SEQUENCE [LARGE SCALE GENOMIC DNA]</scope>
    <source>
        <strain evidence="1 2">CHN_HEN01</strain>
    </source>
</reference>
<accession>A0A1D3D4Z6</accession>
<comment type="caution">
    <text evidence="1">The sequence shown here is derived from an EMBL/GenBank/DDBJ whole genome shotgun (WGS) entry which is preliminary data.</text>
</comment>
<dbReference type="Proteomes" id="UP000095192">
    <property type="component" value="Unassembled WGS sequence"/>
</dbReference>
<dbReference type="EMBL" id="JROU02000705">
    <property type="protein sequence ID" value="OEH78505.1"/>
    <property type="molecule type" value="Genomic_DNA"/>
</dbReference>
<protein>
    <submittedName>
        <fullName evidence="1">Uncharacterized protein</fullName>
    </submittedName>
</protein>
<dbReference type="VEuPathDB" id="ToxoDB:LOC34618009"/>
<name>A0A1D3D4Z6_9EIME</name>
<dbReference type="AlphaFoldDB" id="A0A1D3D4Z6"/>
<gene>
    <name evidence="1" type="ORF">cyc_00916</name>
</gene>
<dbReference type="InParanoid" id="A0A1D3D4Z6"/>